<dbReference type="EMBL" id="LBVN01000003">
    <property type="protein sequence ID" value="KKQ87646.1"/>
    <property type="molecule type" value="Genomic_DNA"/>
</dbReference>
<feature type="non-terminal residue" evidence="2">
    <location>
        <position position="218"/>
    </location>
</feature>
<reference evidence="2 3" key="1">
    <citation type="journal article" date="2015" name="Nature">
        <title>rRNA introns, odd ribosomes, and small enigmatic genomes across a large radiation of phyla.</title>
        <authorList>
            <person name="Brown C.T."/>
            <person name="Hug L.A."/>
            <person name="Thomas B.C."/>
            <person name="Sharon I."/>
            <person name="Castelle C.J."/>
            <person name="Singh A."/>
            <person name="Wilkins M.J."/>
            <person name="Williams K.H."/>
            <person name="Banfield J.F."/>
        </authorList>
    </citation>
    <scope>NUCLEOTIDE SEQUENCE [LARGE SCALE GENOMIC DNA]</scope>
</reference>
<sequence length="218" mass="23447">MFKAFDLAVHYFYPGSSNDHKAKALHADSIFAIASLLLAFQLLLRSFPAIGIRILGYASNIPPEKIIELTNKKRADAGLPALTYNPTLAIAAKAKGENMLANDYWAHTAPDGTEPWAFFATAGYKYKYAGENLARDFSNPESAIEAWMASNSHKENILSTRYKEIGVAVVEGDLAGSDTTIIVQLFGAPSGTSDQVPVAKAFTQSTPTPAPTRPPALA</sequence>
<evidence type="ECO:0000313" key="3">
    <source>
        <dbReference type="Proteomes" id="UP000033944"/>
    </source>
</evidence>
<feature type="domain" description="SCP" evidence="1">
    <location>
        <begin position="68"/>
        <end position="184"/>
    </location>
</feature>
<organism evidence="2 3">
    <name type="scientific">Candidatus Woesebacteria bacterium GW2011_GWB1_38_8b</name>
    <dbReference type="NCBI Taxonomy" id="1618571"/>
    <lineage>
        <taxon>Bacteria</taxon>
        <taxon>Candidatus Woeseibacteriota</taxon>
    </lineage>
</organism>
<protein>
    <recommendedName>
        <fullName evidence="1">SCP domain-containing protein</fullName>
    </recommendedName>
</protein>
<accession>A0A0G0PEG5</accession>
<dbReference type="Proteomes" id="UP000033944">
    <property type="component" value="Unassembled WGS sequence"/>
</dbReference>
<proteinExistence type="predicted"/>
<gene>
    <name evidence="2" type="ORF">UT10_C0003G0050</name>
</gene>
<dbReference type="CDD" id="cd05379">
    <property type="entry name" value="CAP_bacterial"/>
    <property type="match status" value="1"/>
</dbReference>
<dbReference type="SUPFAM" id="SSF55797">
    <property type="entry name" value="PR-1-like"/>
    <property type="match status" value="1"/>
</dbReference>
<name>A0A0G0PEG5_9BACT</name>
<dbReference type="PANTHER" id="PTHR31157:SF1">
    <property type="entry name" value="SCP DOMAIN-CONTAINING PROTEIN"/>
    <property type="match status" value="1"/>
</dbReference>
<dbReference type="InterPro" id="IPR035940">
    <property type="entry name" value="CAP_sf"/>
</dbReference>
<dbReference type="InterPro" id="IPR014044">
    <property type="entry name" value="CAP_dom"/>
</dbReference>
<comment type="caution">
    <text evidence="2">The sequence shown here is derived from an EMBL/GenBank/DDBJ whole genome shotgun (WGS) entry which is preliminary data.</text>
</comment>
<dbReference type="PANTHER" id="PTHR31157">
    <property type="entry name" value="SCP DOMAIN-CONTAINING PROTEIN"/>
    <property type="match status" value="1"/>
</dbReference>
<dbReference type="Pfam" id="PF00188">
    <property type="entry name" value="CAP"/>
    <property type="match status" value="1"/>
</dbReference>
<dbReference type="AlphaFoldDB" id="A0A0G0PEG5"/>
<evidence type="ECO:0000259" key="1">
    <source>
        <dbReference type="Pfam" id="PF00188"/>
    </source>
</evidence>
<evidence type="ECO:0000313" key="2">
    <source>
        <dbReference type="EMBL" id="KKQ87646.1"/>
    </source>
</evidence>
<dbReference type="Gene3D" id="3.40.33.10">
    <property type="entry name" value="CAP"/>
    <property type="match status" value="1"/>
</dbReference>